<comment type="subcellular location">
    <subcellularLocation>
        <location evidence="1">Cell envelope</location>
    </subcellularLocation>
</comment>
<keyword evidence="6" id="KW-0472">Membrane</keyword>
<dbReference type="Gene3D" id="3.30.450.20">
    <property type="entry name" value="PAS domain"/>
    <property type="match status" value="1"/>
</dbReference>
<reference evidence="10 11" key="1">
    <citation type="submission" date="2020-03" db="EMBL/GenBank/DDBJ databases">
        <title>Genomic Encyclopedia of Type Strains, Phase IV (KMG-IV): sequencing the most valuable type-strain genomes for metagenomic binning, comparative biology and taxonomic classification.</title>
        <authorList>
            <person name="Goeker M."/>
        </authorList>
    </citation>
    <scope>NUCLEOTIDE SEQUENCE [LARGE SCALE GENOMIC DNA]</scope>
    <source>
        <strain evidence="10 11">DSM 24233</strain>
    </source>
</reference>
<evidence type="ECO:0000259" key="8">
    <source>
        <dbReference type="PROSITE" id="PS50113"/>
    </source>
</evidence>
<keyword evidence="3" id="KW-1003">Cell membrane</keyword>
<dbReference type="AlphaFoldDB" id="A0A846QUA6"/>
<accession>A0A846QUA6</accession>
<dbReference type="InterPro" id="IPR035965">
    <property type="entry name" value="PAS-like_dom_sf"/>
</dbReference>
<dbReference type="InterPro" id="IPR029787">
    <property type="entry name" value="Nucleotide_cyclase"/>
</dbReference>
<dbReference type="InterPro" id="IPR001054">
    <property type="entry name" value="A/G_cyclase"/>
</dbReference>
<sequence length="788" mass="86910">MAVKTDVTLLNQILEHRLEQDDIKRLLGVLSAEDREMFLSKLADVLGKMNALLDVSNRLADSLSLDTLFQRLVEITTTAVNADRGTIFLNDPETSELFARVAMGGEAMREIRFPNHLGIAGSVYTTGEAIVIHDAYADPRFNPEVDKKTGYRTRNIITAPIRNKRGEMVGVLQLLNKQDGEFSDSDLSLLEALASQASAALQNAQLFEAVERAREEETYIQELTQALSSELHLLPLLQKIMETTTKILEADRSTLFLFDEKSGELWSQVAQGMDNLEIRFPSHLGIAGEAFTCGTTINIPDAYADPRFNPAVDKKTGYRTRTILCAPVLNKEGHIIGVTQVLNKKAGPFTPYDERRLKSFSAQAAIAIENATLFEDVLNMRNYSESMLQSMSNGVLTLDAAGLVQKVNRAAQRILGFEEEALVGRVAGDIFVDANLWVAEAVARVAETAEPDIAVDASLTRADGATLSVNFQVVPLKSAKGVHIGTMLVFEDISGEKRLKGTLARYMTKEVADRLLEAGEDVLGGKMQMATILFSDIRSFTTLSEQLGAEETVSMLNEYFTLMVDEIFGHGGILDKYIGDAIMAVFGTPFSTGEDEDNAVRAGIGMMRALHAFNVGRSESSKPPINIGIGINTNPVVVGNIGSLRRMDYTCIGDGVNLAARLESACKTYRTNLLVSEFTRERLRGEYMIREVDLITVKGKTRPVAVFEVLDYHTSETYPDMARALDIYAQALDAYRAREFERGLGLFESILILNPNDGLAAVYTVRCKHFMAEPPPEDWHGVWVMTTK</sequence>
<dbReference type="Pfam" id="PF00211">
    <property type="entry name" value="Guanylate_cyc"/>
    <property type="match status" value="1"/>
</dbReference>
<dbReference type="SUPFAM" id="SSF55781">
    <property type="entry name" value="GAF domain-like"/>
    <property type="match status" value="2"/>
</dbReference>
<evidence type="ECO:0000313" key="10">
    <source>
        <dbReference type="EMBL" id="NJB68734.1"/>
    </source>
</evidence>
<comment type="similarity">
    <text evidence="2">Belongs to the adenylyl cyclase class-3 family.</text>
</comment>
<dbReference type="Proteomes" id="UP000580856">
    <property type="component" value="Unassembled WGS sequence"/>
</dbReference>
<evidence type="ECO:0000313" key="11">
    <source>
        <dbReference type="Proteomes" id="UP000580856"/>
    </source>
</evidence>
<dbReference type="PANTHER" id="PTHR43081">
    <property type="entry name" value="ADENYLATE CYCLASE, TERMINAL-DIFFERENTIATION SPECIFIC-RELATED"/>
    <property type="match status" value="1"/>
</dbReference>
<dbReference type="PROSITE" id="PS50112">
    <property type="entry name" value="PAS"/>
    <property type="match status" value="1"/>
</dbReference>
<dbReference type="Gene3D" id="3.30.70.1230">
    <property type="entry name" value="Nucleotide cyclase"/>
    <property type="match status" value="1"/>
</dbReference>
<keyword evidence="4" id="KW-0812">Transmembrane</keyword>
<dbReference type="SMART" id="SM00044">
    <property type="entry name" value="CYCc"/>
    <property type="match status" value="1"/>
</dbReference>
<dbReference type="InterPro" id="IPR003018">
    <property type="entry name" value="GAF"/>
</dbReference>
<dbReference type="GO" id="GO:0006355">
    <property type="term" value="P:regulation of DNA-templated transcription"/>
    <property type="evidence" value="ECO:0007669"/>
    <property type="project" value="InterPro"/>
</dbReference>
<dbReference type="RefSeq" id="WP_167941777.1">
    <property type="nucleotide sequence ID" value="NZ_JAATJA010000002.1"/>
</dbReference>
<keyword evidence="5" id="KW-1133">Transmembrane helix</keyword>
<dbReference type="Pfam" id="PF01590">
    <property type="entry name" value="GAF"/>
    <property type="match status" value="2"/>
</dbReference>
<dbReference type="PROSITE" id="PS50125">
    <property type="entry name" value="GUANYLATE_CYCLASE_2"/>
    <property type="match status" value="1"/>
</dbReference>
<evidence type="ECO:0000256" key="3">
    <source>
        <dbReference type="ARBA" id="ARBA00022475"/>
    </source>
</evidence>
<evidence type="ECO:0000259" key="9">
    <source>
        <dbReference type="PROSITE" id="PS50125"/>
    </source>
</evidence>
<dbReference type="GO" id="GO:0004016">
    <property type="term" value="F:adenylate cyclase activity"/>
    <property type="evidence" value="ECO:0007669"/>
    <property type="project" value="UniProtKB-EC"/>
</dbReference>
<protein>
    <submittedName>
        <fullName evidence="10">Adenylate cyclase</fullName>
        <ecNumber evidence="10">4.6.1.1</ecNumber>
    </submittedName>
</protein>
<gene>
    <name evidence="10" type="ORF">GGQ74_002407</name>
</gene>
<dbReference type="GO" id="GO:0035556">
    <property type="term" value="P:intracellular signal transduction"/>
    <property type="evidence" value="ECO:0007669"/>
    <property type="project" value="InterPro"/>
</dbReference>
<dbReference type="EMBL" id="JAATJA010000002">
    <property type="protein sequence ID" value="NJB68734.1"/>
    <property type="molecule type" value="Genomic_DNA"/>
</dbReference>
<evidence type="ECO:0000256" key="1">
    <source>
        <dbReference type="ARBA" id="ARBA00004196"/>
    </source>
</evidence>
<dbReference type="FunFam" id="3.30.70.1230:FF:000016">
    <property type="entry name" value="Adenylate/guanylate cyclase domain-containing protein"/>
    <property type="match status" value="1"/>
</dbReference>
<feature type="domain" description="PAC" evidence="8">
    <location>
        <begin position="453"/>
        <end position="505"/>
    </location>
</feature>
<dbReference type="Gene3D" id="3.30.450.40">
    <property type="match status" value="2"/>
</dbReference>
<evidence type="ECO:0000259" key="7">
    <source>
        <dbReference type="PROSITE" id="PS50112"/>
    </source>
</evidence>
<dbReference type="InterPro" id="IPR013767">
    <property type="entry name" value="PAS_fold"/>
</dbReference>
<dbReference type="SUPFAM" id="SSF55785">
    <property type="entry name" value="PYP-like sensor domain (PAS domain)"/>
    <property type="match status" value="1"/>
</dbReference>
<dbReference type="SMART" id="SM00065">
    <property type="entry name" value="GAF"/>
    <property type="match status" value="2"/>
</dbReference>
<dbReference type="InterPro" id="IPR029016">
    <property type="entry name" value="GAF-like_dom_sf"/>
</dbReference>
<comment type="caution">
    <text evidence="10">The sequence shown here is derived from an EMBL/GenBank/DDBJ whole genome shotgun (WGS) entry which is preliminary data.</text>
</comment>
<feature type="domain" description="Guanylate cyclase" evidence="9">
    <location>
        <begin position="531"/>
        <end position="663"/>
    </location>
</feature>
<dbReference type="InterPro" id="IPR000700">
    <property type="entry name" value="PAS-assoc_C"/>
</dbReference>
<dbReference type="GO" id="GO:0009190">
    <property type="term" value="P:cyclic nucleotide biosynthetic process"/>
    <property type="evidence" value="ECO:0007669"/>
    <property type="project" value="InterPro"/>
</dbReference>
<name>A0A846QUA6_9BACT</name>
<dbReference type="SUPFAM" id="SSF55073">
    <property type="entry name" value="Nucleotide cyclase"/>
    <property type="match status" value="1"/>
</dbReference>
<dbReference type="PROSITE" id="PS50113">
    <property type="entry name" value="PAC"/>
    <property type="match status" value="1"/>
</dbReference>
<keyword evidence="10" id="KW-0456">Lyase</keyword>
<evidence type="ECO:0000256" key="4">
    <source>
        <dbReference type="ARBA" id="ARBA00022692"/>
    </source>
</evidence>
<dbReference type="CDD" id="cd00130">
    <property type="entry name" value="PAS"/>
    <property type="match status" value="1"/>
</dbReference>
<dbReference type="InterPro" id="IPR000014">
    <property type="entry name" value="PAS"/>
</dbReference>
<evidence type="ECO:0000256" key="2">
    <source>
        <dbReference type="ARBA" id="ARBA00005381"/>
    </source>
</evidence>
<dbReference type="NCBIfam" id="TIGR00229">
    <property type="entry name" value="sensory_box"/>
    <property type="match status" value="1"/>
</dbReference>
<dbReference type="PANTHER" id="PTHR43081:SF1">
    <property type="entry name" value="ADENYLATE CYCLASE, TERMINAL-DIFFERENTIATION SPECIFIC"/>
    <property type="match status" value="1"/>
</dbReference>
<dbReference type="EC" id="4.6.1.1" evidence="10"/>
<dbReference type="SMART" id="SM00091">
    <property type="entry name" value="PAS"/>
    <property type="match status" value="1"/>
</dbReference>
<dbReference type="InterPro" id="IPR050697">
    <property type="entry name" value="Adenylyl/Guanylyl_Cyclase_3/4"/>
</dbReference>
<evidence type="ECO:0000256" key="5">
    <source>
        <dbReference type="ARBA" id="ARBA00022989"/>
    </source>
</evidence>
<evidence type="ECO:0000256" key="6">
    <source>
        <dbReference type="ARBA" id="ARBA00023136"/>
    </source>
</evidence>
<keyword evidence="11" id="KW-1185">Reference proteome</keyword>
<feature type="domain" description="PAS" evidence="7">
    <location>
        <begin position="380"/>
        <end position="425"/>
    </location>
</feature>
<proteinExistence type="inferred from homology"/>
<dbReference type="Pfam" id="PF00989">
    <property type="entry name" value="PAS"/>
    <property type="match status" value="1"/>
</dbReference>
<organism evidence="10 11">
    <name type="scientific">Desulfobaculum xiamenense</name>
    <dbReference type="NCBI Taxonomy" id="995050"/>
    <lineage>
        <taxon>Bacteria</taxon>
        <taxon>Pseudomonadati</taxon>
        <taxon>Thermodesulfobacteriota</taxon>
        <taxon>Desulfovibrionia</taxon>
        <taxon>Desulfovibrionales</taxon>
        <taxon>Desulfovibrionaceae</taxon>
        <taxon>Desulfobaculum</taxon>
    </lineage>
</organism>
<dbReference type="CDD" id="cd07302">
    <property type="entry name" value="CHD"/>
    <property type="match status" value="1"/>
</dbReference>
<dbReference type="GO" id="GO:0030313">
    <property type="term" value="C:cell envelope"/>
    <property type="evidence" value="ECO:0007669"/>
    <property type="project" value="UniProtKB-SubCell"/>
</dbReference>